<evidence type="ECO:0000256" key="3">
    <source>
        <dbReference type="ARBA" id="ARBA00023155"/>
    </source>
</evidence>
<dbReference type="SUPFAM" id="SSF55961">
    <property type="entry name" value="Bet v1-like"/>
    <property type="match status" value="1"/>
</dbReference>
<dbReference type="EMBL" id="VEPZ02000422">
    <property type="protein sequence ID" value="KAE8725500.1"/>
    <property type="molecule type" value="Genomic_DNA"/>
</dbReference>
<keyword evidence="1" id="KW-0805">Transcription regulation</keyword>
<keyword evidence="9" id="KW-1185">Reference proteome</keyword>
<dbReference type="GO" id="GO:0008289">
    <property type="term" value="F:lipid binding"/>
    <property type="evidence" value="ECO:0007669"/>
    <property type="project" value="InterPro"/>
</dbReference>
<keyword evidence="5" id="KW-0539">Nucleus</keyword>
<dbReference type="SMART" id="SM00234">
    <property type="entry name" value="START"/>
    <property type="match status" value="1"/>
</dbReference>
<dbReference type="InterPro" id="IPR002913">
    <property type="entry name" value="START_lipid-bd_dom"/>
</dbReference>
<dbReference type="Pfam" id="PF25797">
    <property type="entry name" value="PDF2_C"/>
    <property type="match status" value="1"/>
</dbReference>
<evidence type="ECO:0000256" key="1">
    <source>
        <dbReference type="ARBA" id="ARBA00023015"/>
    </source>
</evidence>
<organism evidence="8 9">
    <name type="scientific">Hibiscus syriacus</name>
    <name type="common">Rose of Sharon</name>
    <dbReference type="NCBI Taxonomy" id="106335"/>
    <lineage>
        <taxon>Eukaryota</taxon>
        <taxon>Viridiplantae</taxon>
        <taxon>Streptophyta</taxon>
        <taxon>Embryophyta</taxon>
        <taxon>Tracheophyta</taxon>
        <taxon>Spermatophyta</taxon>
        <taxon>Magnoliopsida</taxon>
        <taxon>eudicotyledons</taxon>
        <taxon>Gunneridae</taxon>
        <taxon>Pentapetalae</taxon>
        <taxon>rosids</taxon>
        <taxon>malvids</taxon>
        <taxon>Malvales</taxon>
        <taxon>Malvaceae</taxon>
        <taxon>Malvoideae</taxon>
        <taxon>Hibiscus</taxon>
    </lineage>
</organism>
<keyword evidence="4" id="KW-0804">Transcription</keyword>
<accession>A0A6A3C8C3</accession>
<name>A0A6A3C8C3_HIBSY</name>
<dbReference type="PANTHER" id="PTHR45654">
    <property type="entry name" value="HOMEOBOX-LEUCINE ZIPPER PROTEIN MERISTEM L1"/>
    <property type="match status" value="1"/>
</dbReference>
<dbReference type="PANTHER" id="PTHR45654:SF48">
    <property type="entry name" value="START DOMAIN-CONTAINING PROTEIN"/>
    <property type="match status" value="1"/>
</dbReference>
<comment type="caution">
    <text evidence="8">The sequence shown here is derived from an EMBL/GenBank/DDBJ whole genome shotgun (WGS) entry which is preliminary data.</text>
</comment>
<sequence>MDNMGENGANGSVNIQQDNNLEELFNNVSFDNFQNIVEAGEEDPVGGFQAALMDEIEVADYQLGLDQPPEMNPEENANLHGNEEFSSPSLYNPQSPQNSPGSESSTNVKPDQMNRASDLLMAVSIGAELNKNKIIEQAIGAMKSWEFGCFDATMEDIIRMVEIGEPELIPSFDYFPPDNPTSTFSKHKFEPLNIEASRDTGLVNMNAMNIVELLMDSKDWSMVFSSIVSRATLLGVILDTVDGSCNGVLQVVVAHGTWGVVDVSLENLFPYPQIQFKRRPSGCLIQQIPNNGGASNVTWVEHVEVDNKYLHPLFRPIVNSGFAFSAKRWIAVLHRHCQWLASCMARTTPTYTGVLIPQPGRESMLKVAEKMTRKFFMNISSCTENAWMGLPSNFGAEDVRFRFGNTLAVPGKPPSNTLIITTSVRIPVPVNVLFDFLRNEHSRHKWDLLSKERLVRELAYVITAENPQNRVSVLQVNVSFAYHFRFAILPDKPPGQGDGPEGSILTVAFQSADSLSSTELIPALTLKTIDVLLSSTVASIRDAMVLLANRTAGFLGHQRPARREIGMKKAE</sequence>
<feature type="domain" description="START" evidence="7">
    <location>
        <begin position="143"/>
        <end position="342"/>
    </location>
</feature>
<evidence type="ECO:0000259" key="7">
    <source>
        <dbReference type="PROSITE" id="PS50848"/>
    </source>
</evidence>
<proteinExistence type="predicted"/>
<dbReference type="InterPro" id="IPR057993">
    <property type="entry name" value="HD-Zip_IV_C"/>
</dbReference>
<dbReference type="PROSITE" id="PS50848">
    <property type="entry name" value="START"/>
    <property type="match status" value="1"/>
</dbReference>
<dbReference type="Pfam" id="PF01852">
    <property type="entry name" value="START"/>
    <property type="match status" value="1"/>
</dbReference>
<protein>
    <recommendedName>
        <fullName evidence="7">START domain-containing protein</fullName>
    </recommendedName>
</protein>
<gene>
    <name evidence="8" type="ORF">F3Y22_tig00008706pilonHSYRG00099</name>
</gene>
<evidence type="ECO:0000256" key="4">
    <source>
        <dbReference type="ARBA" id="ARBA00023163"/>
    </source>
</evidence>
<reference evidence="8" key="1">
    <citation type="submission" date="2019-09" db="EMBL/GenBank/DDBJ databases">
        <title>Draft genome information of white flower Hibiscus syriacus.</title>
        <authorList>
            <person name="Kim Y.-M."/>
        </authorList>
    </citation>
    <scope>NUCLEOTIDE SEQUENCE [LARGE SCALE GENOMIC DNA]</scope>
    <source>
        <strain evidence="8">YM2019G1</strain>
    </source>
</reference>
<keyword evidence="2" id="KW-0238">DNA-binding</keyword>
<evidence type="ECO:0000256" key="2">
    <source>
        <dbReference type="ARBA" id="ARBA00023125"/>
    </source>
</evidence>
<dbReference type="InterPro" id="IPR042160">
    <property type="entry name" value="HD-Zip_IV"/>
</dbReference>
<feature type="compositionally biased region" description="Polar residues" evidence="6">
    <location>
        <begin position="84"/>
        <end position="109"/>
    </location>
</feature>
<evidence type="ECO:0000256" key="6">
    <source>
        <dbReference type="SAM" id="MobiDB-lite"/>
    </source>
</evidence>
<keyword evidence="3" id="KW-0371">Homeobox</keyword>
<dbReference type="Proteomes" id="UP000436088">
    <property type="component" value="Unassembled WGS sequence"/>
</dbReference>
<dbReference type="AlphaFoldDB" id="A0A6A3C8C3"/>
<evidence type="ECO:0000256" key="5">
    <source>
        <dbReference type="ARBA" id="ARBA00023242"/>
    </source>
</evidence>
<feature type="region of interest" description="Disordered" evidence="6">
    <location>
        <begin position="65"/>
        <end position="110"/>
    </location>
</feature>
<evidence type="ECO:0000313" key="8">
    <source>
        <dbReference type="EMBL" id="KAE8725500.1"/>
    </source>
</evidence>
<dbReference type="GO" id="GO:0003677">
    <property type="term" value="F:DNA binding"/>
    <property type="evidence" value="ECO:0007669"/>
    <property type="project" value="UniProtKB-KW"/>
</dbReference>
<evidence type="ECO:0000313" key="9">
    <source>
        <dbReference type="Proteomes" id="UP000436088"/>
    </source>
</evidence>